<dbReference type="InterPro" id="IPR001841">
    <property type="entry name" value="Znf_RING"/>
</dbReference>
<evidence type="ECO:0000256" key="5">
    <source>
        <dbReference type="ARBA" id="ARBA00022833"/>
    </source>
</evidence>
<dbReference type="Gene3D" id="3.30.40.10">
    <property type="entry name" value="Zinc/RING finger domain, C3HC4 (zinc finger)"/>
    <property type="match status" value="1"/>
</dbReference>
<keyword evidence="3" id="KW-0479">Metal-binding</keyword>
<keyword evidence="5" id="KW-0862">Zinc</keyword>
<organism evidence="9 10">
    <name type="scientific">Dichanthelium oligosanthes</name>
    <dbReference type="NCBI Taxonomy" id="888268"/>
    <lineage>
        <taxon>Eukaryota</taxon>
        <taxon>Viridiplantae</taxon>
        <taxon>Streptophyta</taxon>
        <taxon>Embryophyta</taxon>
        <taxon>Tracheophyta</taxon>
        <taxon>Spermatophyta</taxon>
        <taxon>Magnoliopsida</taxon>
        <taxon>Liliopsida</taxon>
        <taxon>Poales</taxon>
        <taxon>Poaceae</taxon>
        <taxon>PACMAD clade</taxon>
        <taxon>Panicoideae</taxon>
        <taxon>Panicodae</taxon>
        <taxon>Paniceae</taxon>
        <taxon>Dichantheliinae</taxon>
        <taxon>Dichanthelium</taxon>
    </lineage>
</organism>
<evidence type="ECO:0000256" key="4">
    <source>
        <dbReference type="ARBA" id="ARBA00022771"/>
    </source>
</evidence>
<evidence type="ECO:0000256" key="7">
    <source>
        <dbReference type="PROSITE-ProRule" id="PRU00175"/>
    </source>
</evidence>
<dbReference type="EMBL" id="LWDX02020930">
    <property type="protein sequence ID" value="OEL32522.1"/>
    <property type="molecule type" value="Genomic_DNA"/>
</dbReference>
<evidence type="ECO:0000256" key="2">
    <source>
        <dbReference type="ARBA" id="ARBA00012483"/>
    </source>
</evidence>
<sequence length="84" mass="9114">LLPYFPYAAPGGSGRRASETTVGCAICLDPLRRGQPCSEEPACRHTFHRDCVGAWARSSNTCPLCRVKIVVPRSDWAAAAHDMV</sequence>
<dbReference type="GO" id="GO:0061630">
    <property type="term" value="F:ubiquitin protein ligase activity"/>
    <property type="evidence" value="ECO:0007669"/>
    <property type="project" value="UniProtKB-EC"/>
</dbReference>
<dbReference type="GO" id="GO:0008270">
    <property type="term" value="F:zinc ion binding"/>
    <property type="evidence" value="ECO:0007669"/>
    <property type="project" value="UniProtKB-KW"/>
</dbReference>
<dbReference type="PANTHER" id="PTHR14155">
    <property type="entry name" value="RING FINGER DOMAIN-CONTAINING"/>
    <property type="match status" value="1"/>
</dbReference>
<dbReference type="SMART" id="SM00184">
    <property type="entry name" value="RING"/>
    <property type="match status" value="1"/>
</dbReference>
<keyword evidence="10" id="KW-1185">Reference proteome</keyword>
<evidence type="ECO:0000256" key="3">
    <source>
        <dbReference type="ARBA" id="ARBA00022723"/>
    </source>
</evidence>
<evidence type="ECO:0000256" key="6">
    <source>
        <dbReference type="ARBA" id="ARBA00024209"/>
    </source>
</evidence>
<comment type="caution">
    <text evidence="9">The sequence shown here is derived from an EMBL/GenBank/DDBJ whole genome shotgun (WGS) entry which is preliminary data.</text>
</comment>
<keyword evidence="4 7" id="KW-0863">Zinc-finger</keyword>
<dbReference type="AlphaFoldDB" id="A0A1E5W513"/>
<dbReference type="InterPro" id="IPR053238">
    <property type="entry name" value="RING-H2_zinc_finger"/>
</dbReference>
<evidence type="ECO:0000313" key="9">
    <source>
        <dbReference type="EMBL" id="OEL32522.1"/>
    </source>
</evidence>
<dbReference type="EC" id="2.3.2.27" evidence="2"/>
<protein>
    <recommendedName>
        <fullName evidence="2">RING-type E3 ubiquitin transferase</fullName>
        <ecNumber evidence="2">2.3.2.27</ecNumber>
    </recommendedName>
</protein>
<evidence type="ECO:0000259" key="8">
    <source>
        <dbReference type="PROSITE" id="PS50089"/>
    </source>
</evidence>
<dbReference type="PROSITE" id="PS50089">
    <property type="entry name" value="ZF_RING_2"/>
    <property type="match status" value="1"/>
</dbReference>
<dbReference type="SUPFAM" id="SSF57850">
    <property type="entry name" value="RING/U-box"/>
    <property type="match status" value="1"/>
</dbReference>
<dbReference type="OrthoDB" id="694186at2759"/>
<evidence type="ECO:0000313" key="10">
    <source>
        <dbReference type="Proteomes" id="UP000095767"/>
    </source>
</evidence>
<comment type="catalytic activity">
    <reaction evidence="1">
        <text>S-ubiquitinyl-[E2 ubiquitin-conjugating enzyme]-L-cysteine + [acceptor protein]-L-lysine = [E2 ubiquitin-conjugating enzyme]-L-cysteine + N(6)-ubiquitinyl-[acceptor protein]-L-lysine.</text>
        <dbReference type="EC" id="2.3.2.27"/>
    </reaction>
</comment>
<comment type="similarity">
    <text evidence="6">Belongs to the RING-type zinc finger family. ATL subfamily.</text>
</comment>
<feature type="non-terminal residue" evidence="9">
    <location>
        <position position="1"/>
    </location>
</feature>
<dbReference type="PANTHER" id="PTHR14155:SF499">
    <property type="entry name" value="RING-TYPE DOMAIN-CONTAINING PROTEIN"/>
    <property type="match status" value="1"/>
</dbReference>
<dbReference type="InterPro" id="IPR013083">
    <property type="entry name" value="Znf_RING/FYVE/PHD"/>
</dbReference>
<feature type="domain" description="RING-type" evidence="8">
    <location>
        <begin position="24"/>
        <end position="66"/>
    </location>
</feature>
<dbReference type="Proteomes" id="UP000095767">
    <property type="component" value="Unassembled WGS sequence"/>
</dbReference>
<dbReference type="Pfam" id="PF13639">
    <property type="entry name" value="zf-RING_2"/>
    <property type="match status" value="1"/>
</dbReference>
<gene>
    <name evidence="9" type="ORF">BAE44_0006459</name>
</gene>
<accession>A0A1E5W513</accession>
<name>A0A1E5W513_9POAL</name>
<proteinExistence type="inferred from homology"/>
<evidence type="ECO:0000256" key="1">
    <source>
        <dbReference type="ARBA" id="ARBA00000900"/>
    </source>
</evidence>
<reference evidence="9 10" key="1">
    <citation type="submission" date="2016-09" db="EMBL/GenBank/DDBJ databases">
        <title>The draft genome of Dichanthelium oligosanthes: A C3 panicoid grass species.</title>
        <authorList>
            <person name="Studer A.J."/>
            <person name="Schnable J.C."/>
            <person name="Brutnell T.P."/>
        </authorList>
    </citation>
    <scope>NUCLEOTIDE SEQUENCE [LARGE SCALE GENOMIC DNA]</scope>
    <source>
        <strain evidence="10">cv. Kellogg 1175</strain>
        <tissue evidence="9">Leaf</tissue>
    </source>
</reference>